<reference evidence="2" key="1">
    <citation type="journal article" date="2019" name="Int. J. Syst. Evol. Microbiol.">
        <title>The Global Catalogue of Microorganisms (GCM) 10K type strain sequencing project: providing services to taxonomists for standard genome sequencing and annotation.</title>
        <authorList>
            <consortium name="The Broad Institute Genomics Platform"/>
            <consortium name="The Broad Institute Genome Sequencing Center for Infectious Disease"/>
            <person name="Wu L."/>
            <person name="Ma J."/>
        </authorList>
    </citation>
    <scope>NUCLEOTIDE SEQUENCE [LARGE SCALE GENOMIC DNA]</scope>
    <source>
        <strain evidence="2">JCM 31404</strain>
    </source>
</reference>
<evidence type="ECO:0000313" key="1">
    <source>
        <dbReference type="EMBL" id="GGR68217.1"/>
    </source>
</evidence>
<dbReference type="EMBL" id="BMQM01000027">
    <property type="protein sequence ID" value="GGR68217.1"/>
    <property type="molecule type" value="Genomic_DNA"/>
</dbReference>
<keyword evidence="2" id="KW-1185">Reference proteome</keyword>
<dbReference type="RefSeq" id="WP_189066074.1">
    <property type="nucleotide sequence ID" value="NZ_BMQM01000027.1"/>
</dbReference>
<name>A0ABQ2RUE9_9DEIO</name>
<dbReference type="Proteomes" id="UP000634308">
    <property type="component" value="Unassembled WGS sequence"/>
</dbReference>
<gene>
    <name evidence="1" type="ORF">GCM10008959_32890</name>
</gene>
<proteinExistence type="predicted"/>
<accession>A0ABQ2RUE9</accession>
<comment type="caution">
    <text evidence="1">The sequence shown here is derived from an EMBL/GenBank/DDBJ whole genome shotgun (WGS) entry which is preliminary data.</text>
</comment>
<protein>
    <submittedName>
        <fullName evidence="1">Uncharacterized protein</fullName>
    </submittedName>
</protein>
<organism evidence="1 2">
    <name type="scientific">Deinococcus seoulensis</name>
    <dbReference type="NCBI Taxonomy" id="1837379"/>
    <lineage>
        <taxon>Bacteria</taxon>
        <taxon>Thermotogati</taxon>
        <taxon>Deinococcota</taxon>
        <taxon>Deinococci</taxon>
        <taxon>Deinococcales</taxon>
        <taxon>Deinococcaceae</taxon>
        <taxon>Deinococcus</taxon>
    </lineage>
</organism>
<sequence length="222" mass="23369">MSFAMPVNDQSAYAAANMVPEGRIVLFDPLAAFEGITGAVNLGLFPEDAVVAPSSEVTREVIRAVNPEGGPSIVVDERVTETTITYEIPVLTPSEQVRSLHNGAPAVALTDPTLAGVSVTPFSPGASILGRMVVIAKRPGTDANRLFRVFWHPRVALQSNGQGESQGEQTLLFTATVRAHTYEPGPAFDDVATQITQYGAIFTVPASQLPDLLAALDAEAAA</sequence>
<evidence type="ECO:0000313" key="2">
    <source>
        <dbReference type="Proteomes" id="UP000634308"/>
    </source>
</evidence>